<dbReference type="STRING" id="554155.C5FCE2"/>
<dbReference type="OrthoDB" id="413653at2759"/>
<dbReference type="PANTHER" id="PTHR38567">
    <property type="entry name" value="DUF4291 DOMAIN-CONTAINING PROTEIN"/>
    <property type="match status" value="1"/>
</dbReference>
<dbReference type="VEuPathDB" id="FungiDB:MCYG_00274"/>
<dbReference type="InterPro" id="IPR025633">
    <property type="entry name" value="DUF4291"/>
</dbReference>
<evidence type="ECO:0000313" key="1">
    <source>
        <dbReference type="EMBL" id="EEQ27386.1"/>
    </source>
</evidence>
<dbReference type="AlphaFoldDB" id="C5FCE2"/>
<dbReference type="RefSeq" id="XP_002850170.1">
    <property type="nucleotide sequence ID" value="XM_002850124.1"/>
</dbReference>
<dbReference type="HOGENOM" id="CLU_082565_1_1_1"/>
<reference evidence="2" key="1">
    <citation type="journal article" date="2012" name="MBio">
        <title>Comparative genome analysis of Trichophyton rubrum and related dermatophytes reveals candidate genes involved in infection.</title>
        <authorList>
            <person name="Martinez D.A."/>
            <person name="Oliver B.G."/>
            <person name="Graeser Y."/>
            <person name="Goldberg J.M."/>
            <person name="Li W."/>
            <person name="Martinez-Rossi N.M."/>
            <person name="Monod M."/>
            <person name="Shelest E."/>
            <person name="Barton R.C."/>
            <person name="Birch E."/>
            <person name="Brakhage A.A."/>
            <person name="Chen Z."/>
            <person name="Gurr S.J."/>
            <person name="Heiman D."/>
            <person name="Heitman J."/>
            <person name="Kosti I."/>
            <person name="Rossi A."/>
            <person name="Saif S."/>
            <person name="Samalova M."/>
            <person name="Saunders C.W."/>
            <person name="Shea T."/>
            <person name="Summerbell R.C."/>
            <person name="Xu J."/>
            <person name="Young S."/>
            <person name="Zeng Q."/>
            <person name="Birren B.W."/>
            <person name="Cuomo C.A."/>
            <person name="White T.C."/>
        </authorList>
    </citation>
    <scope>NUCLEOTIDE SEQUENCE [LARGE SCALE GENOMIC DNA]</scope>
    <source>
        <strain evidence="2">ATCC MYA-4605 / CBS 113480</strain>
    </source>
</reference>
<proteinExistence type="predicted"/>
<organism evidence="1 2">
    <name type="scientific">Arthroderma otae (strain ATCC MYA-4605 / CBS 113480)</name>
    <name type="common">Microsporum canis</name>
    <dbReference type="NCBI Taxonomy" id="554155"/>
    <lineage>
        <taxon>Eukaryota</taxon>
        <taxon>Fungi</taxon>
        <taxon>Dikarya</taxon>
        <taxon>Ascomycota</taxon>
        <taxon>Pezizomycotina</taxon>
        <taxon>Eurotiomycetes</taxon>
        <taxon>Eurotiomycetidae</taxon>
        <taxon>Onygenales</taxon>
        <taxon>Arthrodermataceae</taxon>
        <taxon>Microsporum</taxon>
    </lineage>
</organism>
<gene>
    <name evidence="1" type="ORF">MCYG_00274</name>
</gene>
<dbReference type="eggNOG" id="ENOG502RYIY">
    <property type="taxonomic scope" value="Eukaryota"/>
</dbReference>
<dbReference type="OMA" id="RDRMTWI"/>
<dbReference type="PANTHER" id="PTHR38567:SF1">
    <property type="entry name" value="DUF4291 DOMAIN-CONTAINING PROTEIN"/>
    <property type="match status" value="1"/>
</dbReference>
<accession>C5FCE2</accession>
<dbReference type="Proteomes" id="UP000002035">
    <property type="component" value="Unassembled WGS sequence"/>
</dbReference>
<evidence type="ECO:0000313" key="2">
    <source>
        <dbReference type="Proteomes" id="UP000002035"/>
    </source>
</evidence>
<dbReference type="GeneID" id="9225150"/>
<name>C5FCE2_ARTOC</name>
<keyword evidence="2" id="KW-1185">Reference proteome</keyword>
<dbReference type="Pfam" id="PF14124">
    <property type="entry name" value="DUF4291"/>
    <property type="match status" value="1"/>
</dbReference>
<dbReference type="EMBL" id="DS995701">
    <property type="protein sequence ID" value="EEQ27386.1"/>
    <property type="molecule type" value="Genomic_DNA"/>
</dbReference>
<sequence length="204" mass="23330">MTDNLYRAIRAKFTDDTITVYQAYSDEIADAALGANTFVSPFKRGRMTWIKPSFLWVAYRSGWATKPNQERVLAIEITRSGFEWALRNACLSHVDESLYRDKSAWEARMQASCVRVQWDPERDFNFTPLNYRSIQIGLKGEAVDRYVDEWIVSIADATEQIRTVSRLVSSGRLSEAGKELPEEKLYDIPEDVAKIIGASYAVKE</sequence>
<evidence type="ECO:0008006" key="3">
    <source>
        <dbReference type="Google" id="ProtNLM"/>
    </source>
</evidence>
<protein>
    <recommendedName>
        <fullName evidence="3">DUF4291 domain-containing protein</fullName>
    </recommendedName>
</protein>